<dbReference type="InterPro" id="IPR036390">
    <property type="entry name" value="WH_DNA-bd_sf"/>
</dbReference>
<evidence type="ECO:0000313" key="7">
    <source>
        <dbReference type="Proteomes" id="UP001623660"/>
    </source>
</evidence>
<keyword evidence="2 5" id="KW-0132">Cell division</keyword>
<gene>
    <name evidence="5 6" type="primary">scpB</name>
    <name evidence="6" type="ORF">ACJDU8_13295</name>
</gene>
<dbReference type="InterPro" id="IPR036388">
    <property type="entry name" value="WH-like_DNA-bd_sf"/>
</dbReference>
<dbReference type="Proteomes" id="UP001623660">
    <property type="component" value="Unassembled WGS sequence"/>
</dbReference>
<dbReference type="EMBL" id="JBJHZX010000018">
    <property type="protein sequence ID" value="MFL0196524.1"/>
    <property type="molecule type" value="Genomic_DNA"/>
</dbReference>
<name>A0ABW8SMY0_9CLOT</name>
<evidence type="ECO:0000256" key="3">
    <source>
        <dbReference type="ARBA" id="ARBA00022829"/>
    </source>
</evidence>
<protein>
    <recommendedName>
        <fullName evidence="5">Segregation and condensation protein B</fullName>
    </recommendedName>
</protein>
<dbReference type="NCBIfam" id="TIGR00281">
    <property type="entry name" value="SMC-Scp complex subunit ScpB"/>
    <property type="match status" value="1"/>
</dbReference>
<evidence type="ECO:0000313" key="6">
    <source>
        <dbReference type="EMBL" id="MFL0196524.1"/>
    </source>
</evidence>
<comment type="function">
    <text evidence="5">Participates in chromosomal partition during cell division. May act via the formation of a condensin-like complex containing Smc and ScpA that pull DNA away from mid-cell into both cell halves.</text>
</comment>
<dbReference type="PIRSF" id="PIRSF019345">
    <property type="entry name" value="ScpB"/>
    <property type="match status" value="1"/>
</dbReference>
<reference evidence="6 7" key="1">
    <citation type="submission" date="2024-11" db="EMBL/GenBank/DDBJ databases">
        <authorList>
            <person name="Heng Y.C."/>
            <person name="Lim A.C.H."/>
            <person name="Lee J.K.Y."/>
            <person name="Kittelmann S."/>
        </authorList>
    </citation>
    <scope>NUCLEOTIDE SEQUENCE [LARGE SCALE GENOMIC DNA]</scope>
    <source>
        <strain evidence="6 7">WILCCON 0269</strain>
    </source>
</reference>
<keyword evidence="4 5" id="KW-0131">Cell cycle</keyword>
<dbReference type="PANTHER" id="PTHR34298:SF2">
    <property type="entry name" value="SEGREGATION AND CONDENSATION PROTEIN B"/>
    <property type="match status" value="1"/>
</dbReference>
<accession>A0ABW8SMY0</accession>
<dbReference type="HAMAP" id="MF_01804">
    <property type="entry name" value="ScpB"/>
    <property type="match status" value="1"/>
</dbReference>
<keyword evidence="7" id="KW-1185">Reference proteome</keyword>
<dbReference type="RefSeq" id="WP_406792632.1">
    <property type="nucleotide sequence ID" value="NZ_JBJHZX010000018.1"/>
</dbReference>
<evidence type="ECO:0000256" key="5">
    <source>
        <dbReference type="HAMAP-Rule" id="MF_01804"/>
    </source>
</evidence>
<comment type="subcellular location">
    <subcellularLocation>
        <location evidence="5">Cytoplasm</location>
    </subcellularLocation>
    <text evidence="5">Associated with two foci at the outer edges of the nucleoid region in young cells, and at four foci within both cell halves in older cells.</text>
</comment>
<dbReference type="InterPro" id="IPR005234">
    <property type="entry name" value="ScpB_csome_segregation"/>
</dbReference>
<sequence length="193" mass="22017">MENNLDENGYEIIEGESLSKDSYYSIIESLLFVSGEPLSLKQIASIINCSIEFTRDLISEMGIDYKKYCRGIKILNSNDKYSLVTKSENSTYVEKLLGNNSRQSLSRASLETLAIIAYMQPVTRIDIDEIRGVKSERAIMTLIERELIKESGRLSVPGRPILYITTEEFLKYFGLESIKEIPGIQEFISEYKN</sequence>
<evidence type="ECO:0000256" key="4">
    <source>
        <dbReference type="ARBA" id="ARBA00023306"/>
    </source>
</evidence>
<evidence type="ECO:0000256" key="1">
    <source>
        <dbReference type="ARBA" id="ARBA00022490"/>
    </source>
</evidence>
<dbReference type="SUPFAM" id="SSF46785">
    <property type="entry name" value="Winged helix' DNA-binding domain"/>
    <property type="match status" value="2"/>
</dbReference>
<keyword evidence="1 5" id="KW-0963">Cytoplasm</keyword>
<keyword evidence="3 5" id="KW-0159">Chromosome partition</keyword>
<comment type="caution">
    <text evidence="6">The sequence shown here is derived from an EMBL/GenBank/DDBJ whole genome shotgun (WGS) entry which is preliminary data.</text>
</comment>
<evidence type="ECO:0000256" key="2">
    <source>
        <dbReference type="ARBA" id="ARBA00022618"/>
    </source>
</evidence>
<dbReference type="Pfam" id="PF04079">
    <property type="entry name" value="SMC_ScpB"/>
    <property type="match status" value="1"/>
</dbReference>
<dbReference type="PANTHER" id="PTHR34298">
    <property type="entry name" value="SEGREGATION AND CONDENSATION PROTEIN B"/>
    <property type="match status" value="1"/>
</dbReference>
<comment type="similarity">
    <text evidence="5">Belongs to the ScpB family.</text>
</comment>
<proteinExistence type="inferred from homology"/>
<dbReference type="Gene3D" id="1.10.10.10">
    <property type="entry name" value="Winged helix-like DNA-binding domain superfamily/Winged helix DNA-binding domain"/>
    <property type="match status" value="2"/>
</dbReference>
<organism evidence="6 7">
    <name type="scientific">Candidatus Clostridium eludens</name>
    <dbReference type="NCBI Taxonomy" id="3381663"/>
    <lineage>
        <taxon>Bacteria</taxon>
        <taxon>Bacillati</taxon>
        <taxon>Bacillota</taxon>
        <taxon>Clostridia</taxon>
        <taxon>Eubacteriales</taxon>
        <taxon>Clostridiaceae</taxon>
        <taxon>Clostridium</taxon>
    </lineage>
</organism>
<comment type="subunit">
    <text evidence="5">Homodimer. Homodimerization may be required to stabilize the binding of ScpA to the Smc head domains. Component of a cohesin-like complex composed of ScpA, ScpB and the Smc homodimer, in which ScpA and ScpB bind to the head domain of Smc. The presence of the three proteins is required for the association of the complex with DNA.</text>
</comment>